<evidence type="ECO:0000259" key="5">
    <source>
        <dbReference type="PROSITE" id="PS50102"/>
    </source>
</evidence>
<dbReference type="OrthoDB" id="336240at2759"/>
<dbReference type="Gene3D" id="3.30.70.330">
    <property type="match status" value="1"/>
</dbReference>
<dbReference type="PROSITE" id="PS50102">
    <property type="entry name" value="RRM"/>
    <property type="match status" value="1"/>
</dbReference>
<feature type="compositionally biased region" description="Low complexity" evidence="4">
    <location>
        <begin position="19"/>
        <end position="35"/>
    </location>
</feature>
<organism evidence="6 7">
    <name type="scientific">Absidia repens</name>
    <dbReference type="NCBI Taxonomy" id="90262"/>
    <lineage>
        <taxon>Eukaryota</taxon>
        <taxon>Fungi</taxon>
        <taxon>Fungi incertae sedis</taxon>
        <taxon>Mucoromycota</taxon>
        <taxon>Mucoromycotina</taxon>
        <taxon>Mucoromycetes</taxon>
        <taxon>Mucorales</taxon>
        <taxon>Cunninghamellaceae</taxon>
        <taxon>Absidia</taxon>
    </lineage>
</organism>
<sequence length="532" mass="59682">MKALDPVMNLTDIIYPTEETVPKSSSTSSPSMTIRPPTPSMPAVRSSFSNAYTLFEPRQDLSCSQCQANDITLTNTLCKQHYLCPSCLLHSSYQECSFCPPQSSSPYNQSFATQQFPCVKLTNIPWDASQSDIQHFFGNFRMPSNTIYAQCIHILMDRTTGKTLSDAYVELATMEDLRYAVATKNQKTLKGRVVSVTECNQDELLNVMFPKWRGSFRGSAAIPPDTEVVRSMSTAAGGGGSTCPPFITREEINSLLVVCKNYKLHFSRKCAERPFENIISIITKYPWHQAHLITTLHRDHIYEMLKLAIESLMNHLSKDYLQIEPSLLDRMVRAGLLCPAFTERQKVVLLQISRMNCPMDLTWMFMKHDLSPPYDGVYFDPVFYRSPLSSRHSSYSHHQPLPPPPPHYHQQSSPSSHLTAPPISSHNNGNIKRSQSIQRSSSSPAPQQTPPLDSQQHFQHPSYMSMVPPLTQSMSQPTSAIGFSNNLHPCQKKSISPWTHYSAPATDNHTSTSHSTTATVVKSSLSNSIMTI</sequence>
<evidence type="ECO:0000256" key="3">
    <source>
        <dbReference type="PROSITE-ProRule" id="PRU00176"/>
    </source>
</evidence>
<dbReference type="SUPFAM" id="SSF54928">
    <property type="entry name" value="RNA-binding domain, RBD"/>
    <property type="match status" value="1"/>
</dbReference>
<evidence type="ECO:0000313" key="6">
    <source>
        <dbReference type="EMBL" id="ORZ24483.1"/>
    </source>
</evidence>
<dbReference type="AlphaFoldDB" id="A0A1X2IYV9"/>
<reference evidence="6 7" key="1">
    <citation type="submission" date="2016-07" db="EMBL/GenBank/DDBJ databases">
        <title>Pervasive Adenine N6-methylation of Active Genes in Fungi.</title>
        <authorList>
            <consortium name="DOE Joint Genome Institute"/>
            <person name="Mondo S.J."/>
            <person name="Dannebaum R.O."/>
            <person name="Kuo R.C."/>
            <person name="Labutti K."/>
            <person name="Haridas S."/>
            <person name="Kuo A."/>
            <person name="Salamov A."/>
            <person name="Ahrendt S.R."/>
            <person name="Lipzen A."/>
            <person name="Sullivan W."/>
            <person name="Andreopoulos W.B."/>
            <person name="Clum A."/>
            <person name="Lindquist E."/>
            <person name="Daum C."/>
            <person name="Ramamoorthy G.K."/>
            <person name="Gryganskyi A."/>
            <person name="Culley D."/>
            <person name="Magnuson J.K."/>
            <person name="James T.Y."/>
            <person name="O'Malley M.A."/>
            <person name="Stajich J.E."/>
            <person name="Spatafora J.W."/>
            <person name="Visel A."/>
            <person name="Grigoriev I.V."/>
        </authorList>
    </citation>
    <scope>NUCLEOTIDE SEQUENCE [LARGE SCALE GENOMIC DNA]</scope>
    <source>
        <strain evidence="6 7">NRRL 1336</strain>
    </source>
</reference>
<dbReference type="CDD" id="cd12254">
    <property type="entry name" value="RRM_hnRNPH_ESRPs_RBM12_like"/>
    <property type="match status" value="1"/>
</dbReference>
<evidence type="ECO:0000256" key="1">
    <source>
        <dbReference type="ARBA" id="ARBA00022737"/>
    </source>
</evidence>
<dbReference type="EMBL" id="MCGE01000002">
    <property type="protein sequence ID" value="ORZ24483.1"/>
    <property type="molecule type" value="Genomic_DNA"/>
</dbReference>
<dbReference type="STRING" id="90262.A0A1X2IYV9"/>
<proteinExistence type="predicted"/>
<feature type="compositionally biased region" description="Polar residues" evidence="4">
    <location>
        <begin position="422"/>
        <end position="433"/>
    </location>
</feature>
<dbReference type="InterPro" id="IPR035979">
    <property type="entry name" value="RBD_domain_sf"/>
</dbReference>
<comment type="caution">
    <text evidence="6">The sequence shown here is derived from an EMBL/GenBank/DDBJ whole genome shotgun (WGS) entry which is preliminary data.</text>
</comment>
<feature type="region of interest" description="Disordered" evidence="4">
    <location>
        <begin position="393"/>
        <end position="459"/>
    </location>
</feature>
<dbReference type="InterPro" id="IPR000504">
    <property type="entry name" value="RRM_dom"/>
</dbReference>
<dbReference type="PANTHER" id="PTHR13976">
    <property type="entry name" value="HETEROGENEOUS NUCLEAR RIBONUCLEOPROTEIN-RELATED"/>
    <property type="match status" value="1"/>
</dbReference>
<dbReference type="GO" id="GO:0003723">
    <property type="term" value="F:RNA binding"/>
    <property type="evidence" value="ECO:0007669"/>
    <property type="project" value="UniProtKB-UniRule"/>
</dbReference>
<dbReference type="InterPro" id="IPR050666">
    <property type="entry name" value="ESRP"/>
</dbReference>
<evidence type="ECO:0000313" key="7">
    <source>
        <dbReference type="Proteomes" id="UP000193560"/>
    </source>
</evidence>
<dbReference type="SMART" id="SM00360">
    <property type="entry name" value="RRM"/>
    <property type="match status" value="1"/>
</dbReference>
<accession>A0A1X2IYV9</accession>
<feature type="compositionally biased region" description="Low complexity" evidence="4">
    <location>
        <begin position="434"/>
        <end position="446"/>
    </location>
</feature>
<dbReference type="InterPro" id="IPR012677">
    <property type="entry name" value="Nucleotide-bd_a/b_plait_sf"/>
</dbReference>
<keyword evidence="7" id="KW-1185">Reference proteome</keyword>
<protein>
    <recommendedName>
        <fullName evidence="5">RRM domain-containing protein</fullName>
    </recommendedName>
</protein>
<evidence type="ECO:0000256" key="2">
    <source>
        <dbReference type="ARBA" id="ARBA00022884"/>
    </source>
</evidence>
<dbReference type="Proteomes" id="UP000193560">
    <property type="component" value="Unassembled WGS sequence"/>
</dbReference>
<feature type="compositionally biased region" description="Low complexity" evidence="4">
    <location>
        <begin position="408"/>
        <end position="418"/>
    </location>
</feature>
<keyword evidence="1" id="KW-0677">Repeat</keyword>
<name>A0A1X2IYV9_9FUNG</name>
<keyword evidence="2 3" id="KW-0694">RNA-binding</keyword>
<evidence type="ECO:0000256" key="4">
    <source>
        <dbReference type="SAM" id="MobiDB-lite"/>
    </source>
</evidence>
<feature type="domain" description="RRM" evidence="5">
    <location>
        <begin position="117"/>
        <end position="201"/>
    </location>
</feature>
<gene>
    <name evidence="6" type="ORF">BCR42DRAFT_446423</name>
</gene>
<feature type="region of interest" description="Disordered" evidence="4">
    <location>
        <begin position="19"/>
        <end position="42"/>
    </location>
</feature>